<dbReference type="EMBL" id="CP002059">
    <property type="protein sequence ID" value="ADI64494.1"/>
    <property type="molecule type" value="Genomic_DNA"/>
</dbReference>
<organism evidence="1 2">
    <name type="scientific">Nostoc azollae (strain 0708)</name>
    <name type="common">Anabaena azollae (strain 0708)</name>
    <dbReference type="NCBI Taxonomy" id="551115"/>
    <lineage>
        <taxon>Bacteria</taxon>
        <taxon>Bacillati</taxon>
        <taxon>Cyanobacteriota</taxon>
        <taxon>Cyanophyceae</taxon>
        <taxon>Nostocales</taxon>
        <taxon>Nostocaceae</taxon>
        <taxon>Trichormus</taxon>
    </lineage>
</organism>
<reference evidence="1 2" key="1">
    <citation type="journal article" date="2010" name="PLoS ONE">
        <title>Genome erosion in a nitrogen-fixing vertically transmitted endosymbiotic multicellular cyanobacterium.</title>
        <authorList>
            <person name="Ran L."/>
            <person name="Larsson J."/>
            <person name="Vigil-Stenman T."/>
            <person name="Nylander J.A."/>
            <person name="Ininbergs K."/>
            <person name="Zheng W.W."/>
            <person name="Lapidus A."/>
            <person name="Lowry S."/>
            <person name="Haselkorn R."/>
            <person name="Bergman B."/>
        </authorList>
    </citation>
    <scope>NUCLEOTIDE SEQUENCE [LARGE SCALE GENOMIC DNA]</scope>
    <source>
        <strain evidence="1 2">0708</strain>
    </source>
</reference>
<gene>
    <name evidence="1" type="ordered locus">Aazo_2604</name>
</gene>
<accession>D7DZ15</accession>
<keyword evidence="2" id="KW-1185">Reference proteome</keyword>
<name>D7DZ15_NOSA0</name>
<dbReference type="STRING" id="551115.Aazo_2604"/>
<dbReference type="HOGENOM" id="CLU_2194211_0_0_3"/>
<evidence type="ECO:0000313" key="1">
    <source>
        <dbReference type="EMBL" id="ADI64494.1"/>
    </source>
</evidence>
<proteinExistence type="predicted"/>
<dbReference type="KEGG" id="naz:Aazo_2604"/>
<sequence>MRFTLNASVIGPLSITNTSTSARNYRLTHTLDEYNVTAGVTFPAALSSLNLQPFTLPLTMFSVPTNMSLAAGGTATFGPTALFNGSPSTESYTLSSEASIAIFGNRYF</sequence>
<dbReference type="Proteomes" id="UP000001511">
    <property type="component" value="Chromosome"/>
</dbReference>
<protein>
    <submittedName>
        <fullName evidence="1">Uncharacterized protein</fullName>
    </submittedName>
</protein>
<dbReference type="AlphaFoldDB" id="D7DZ15"/>
<evidence type="ECO:0000313" key="2">
    <source>
        <dbReference type="Proteomes" id="UP000001511"/>
    </source>
</evidence>